<sequence length="577" mass="63287">MAPAHETVPGTEVYGPGTFIDKQFLPVPEDARRVFEFLASSTPGFTQSKAAWDTVHFEGRPDPMVQGPIKAPVIAAALHAMTGLVANELLELREVKSVAENSVTIDTDHAGLWLGSVFTAYVNGSDLSAIARSGKLEDLFDRDFQQGFGQGISGRTTAIYQTKDPRVWYQLHGSLDANATLGSMGINPDVTFDSRQKYYDYIQQHVSKWSPDELEMHNVRQGLCGSICYTPEGWRKTEMGRRLAQHPLVNVTAETYAKPTPQVPLAKGLSDKRPLAGVKVLEMVRIIAGPQVGVTLASYGADVIRVNCSRLADLNVLQLTLNAGKRTIDLDISQAEDMKRLHELLEDVDIFVQGFRFGSLDRKGLGLRDMLDLAAKRNKGIIYVDENCYGPDGPFAERPGWQQIGDAASGSSYVMGRSQGYEDGKSVLPPLPVSDMITGLVGALGAMIGLRRRAVEGGSYHVTSSLVAADAISLEKEIGLYPPEVVQDTIKRCGFKEITPDQYVTEVLVPVIDGWKNGLPHYLDEDSKFMTTFEEPGPWGRQSILRPVAKLGAEEAAPRWTSPPVPNCYHDRAISWL</sequence>
<dbReference type="Proteomes" id="UP000247810">
    <property type="component" value="Unassembled WGS sequence"/>
</dbReference>
<dbReference type="SUPFAM" id="SSF89796">
    <property type="entry name" value="CoA-transferase family III (CaiB/BaiF)"/>
    <property type="match status" value="2"/>
</dbReference>
<keyword evidence="2" id="KW-0808">Transferase</keyword>
<dbReference type="VEuPathDB" id="FungiDB:BO71DRAFT_355375"/>
<protein>
    <submittedName>
        <fullName evidence="2">CoA-transferase family III</fullName>
    </submittedName>
</protein>
<dbReference type="InterPro" id="IPR003673">
    <property type="entry name" value="CoA-Trfase_fam_III"/>
</dbReference>
<reference evidence="2 3" key="1">
    <citation type="submission" date="2018-02" db="EMBL/GenBank/DDBJ databases">
        <title>The genomes of Aspergillus section Nigri reveals drivers in fungal speciation.</title>
        <authorList>
            <consortium name="DOE Joint Genome Institute"/>
            <person name="Vesth T.C."/>
            <person name="Nybo J."/>
            <person name="Theobald S."/>
            <person name="Brandl J."/>
            <person name="Frisvad J.C."/>
            <person name="Nielsen K.F."/>
            <person name="Lyhne E.K."/>
            <person name="Kogle M.E."/>
            <person name="Kuo A."/>
            <person name="Riley R."/>
            <person name="Clum A."/>
            <person name="Nolan M."/>
            <person name="Lipzen A."/>
            <person name="Salamov A."/>
            <person name="Henrissat B."/>
            <person name="Wiebenga A."/>
            <person name="De vries R.P."/>
            <person name="Grigoriev I.V."/>
            <person name="Mortensen U.H."/>
            <person name="Andersen M.R."/>
            <person name="Baker S.E."/>
        </authorList>
    </citation>
    <scope>NUCLEOTIDE SEQUENCE [LARGE SCALE GENOMIC DNA]</scope>
    <source>
        <strain evidence="2 3">CBS 707.79</strain>
    </source>
</reference>
<evidence type="ECO:0000313" key="2">
    <source>
        <dbReference type="EMBL" id="PYH93432.1"/>
    </source>
</evidence>
<dbReference type="EMBL" id="KZ825893">
    <property type="protein sequence ID" value="PYH93432.1"/>
    <property type="molecule type" value="Genomic_DNA"/>
</dbReference>
<dbReference type="GO" id="GO:0016740">
    <property type="term" value="F:transferase activity"/>
    <property type="evidence" value="ECO:0007669"/>
    <property type="project" value="UniProtKB-KW"/>
</dbReference>
<gene>
    <name evidence="2" type="ORF">BO71DRAFT_355375</name>
</gene>
<proteinExistence type="inferred from homology"/>
<dbReference type="Gene3D" id="3.40.50.10540">
    <property type="entry name" value="Crotonobetainyl-coa:carnitine coa-transferase, domain 1"/>
    <property type="match status" value="1"/>
</dbReference>
<dbReference type="Pfam" id="PF02515">
    <property type="entry name" value="CoA_transf_3"/>
    <property type="match status" value="1"/>
</dbReference>
<dbReference type="PANTHER" id="PTHR48229:SF1">
    <property type="entry name" value="ALPHA METHYLACYL-COA RACEMASE-RELATED"/>
    <property type="match status" value="1"/>
</dbReference>
<dbReference type="InterPro" id="IPR023606">
    <property type="entry name" value="CoA-Trfase_III_dom_1_sf"/>
</dbReference>
<dbReference type="InterPro" id="IPR052985">
    <property type="entry name" value="CoA-trans_III_biosynth/detox"/>
</dbReference>
<name>A0A319ERB2_9EURO</name>
<dbReference type="STRING" id="1448320.A0A319ERB2"/>
<keyword evidence="3" id="KW-1185">Reference proteome</keyword>
<accession>A0A319ERB2</accession>
<dbReference type="AlphaFoldDB" id="A0A319ERB2"/>
<dbReference type="PANTHER" id="PTHR48229">
    <property type="entry name" value="CAIB/BAIF FAMILY ENZYME (AFU_ORTHOLOGUE AFUA_1G05360)-RELATED"/>
    <property type="match status" value="1"/>
</dbReference>
<evidence type="ECO:0000313" key="3">
    <source>
        <dbReference type="Proteomes" id="UP000247810"/>
    </source>
</evidence>
<dbReference type="OrthoDB" id="2308815at2759"/>
<comment type="similarity">
    <text evidence="1">Belongs to the CoA-transferase III family.</text>
</comment>
<evidence type="ECO:0000256" key="1">
    <source>
        <dbReference type="ARBA" id="ARBA00008383"/>
    </source>
</evidence>
<organism evidence="2 3">
    <name type="scientific">Aspergillus ellipticus CBS 707.79</name>
    <dbReference type="NCBI Taxonomy" id="1448320"/>
    <lineage>
        <taxon>Eukaryota</taxon>
        <taxon>Fungi</taxon>
        <taxon>Dikarya</taxon>
        <taxon>Ascomycota</taxon>
        <taxon>Pezizomycotina</taxon>
        <taxon>Eurotiomycetes</taxon>
        <taxon>Eurotiomycetidae</taxon>
        <taxon>Eurotiales</taxon>
        <taxon>Aspergillaceae</taxon>
        <taxon>Aspergillus</taxon>
        <taxon>Aspergillus subgen. Circumdati</taxon>
    </lineage>
</organism>